<feature type="signal peptide" evidence="7">
    <location>
        <begin position="1"/>
        <end position="21"/>
    </location>
</feature>
<keyword evidence="4 6" id="KW-0326">Glycosidase</keyword>
<dbReference type="InterPro" id="IPR006047">
    <property type="entry name" value="GH13_cat_dom"/>
</dbReference>
<dbReference type="PRINTS" id="PR00110">
    <property type="entry name" value="ALPHAAMYLASE"/>
</dbReference>
<proteinExistence type="inferred from homology"/>
<evidence type="ECO:0000259" key="8">
    <source>
        <dbReference type="SMART" id="SM00642"/>
    </source>
</evidence>
<protein>
    <recommendedName>
        <fullName evidence="6">Alpha-amylase</fullName>
        <ecNumber evidence="6">3.2.1.1</ecNumber>
    </recommendedName>
</protein>
<dbReference type="CDD" id="cd11314">
    <property type="entry name" value="AmyAc_arch_bac_plant_AmyA"/>
    <property type="match status" value="1"/>
</dbReference>
<dbReference type="Gene3D" id="3.20.20.80">
    <property type="entry name" value="Glycosidases"/>
    <property type="match status" value="1"/>
</dbReference>
<keyword evidence="10" id="KW-1185">Reference proteome</keyword>
<dbReference type="Pfam" id="PF00128">
    <property type="entry name" value="Alpha-amylase"/>
    <property type="match status" value="1"/>
</dbReference>
<comment type="caution">
    <text evidence="9">The sequence shown here is derived from an EMBL/GenBank/DDBJ whole genome shotgun (WGS) entry which is preliminary data.</text>
</comment>
<dbReference type="GO" id="GO:0004556">
    <property type="term" value="F:alpha-amylase activity"/>
    <property type="evidence" value="ECO:0007669"/>
    <property type="project" value="UniProtKB-UniRule"/>
</dbReference>
<dbReference type="RefSeq" id="WP_018968285.1">
    <property type="nucleotide sequence ID" value="NZ_KB899224.1"/>
</dbReference>
<evidence type="ECO:0000256" key="4">
    <source>
        <dbReference type="ARBA" id="ARBA00023295"/>
    </source>
</evidence>
<keyword evidence="7" id="KW-0732">Signal</keyword>
<comment type="similarity">
    <text evidence="1 5">Belongs to the glycosyl hydrolase 13 family.</text>
</comment>
<evidence type="ECO:0000256" key="5">
    <source>
        <dbReference type="RuleBase" id="RU003615"/>
    </source>
</evidence>
<dbReference type="Proteomes" id="UP000027442">
    <property type="component" value="Unassembled WGS sequence"/>
</dbReference>
<organism evidence="9 10">
    <name type="scientific">Hoylesella loescheii DSM 19665 = JCM 12249 = ATCC 15930</name>
    <dbReference type="NCBI Taxonomy" id="1122985"/>
    <lineage>
        <taxon>Bacteria</taxon>
        <taxon>Pseudomonadati</taxon>
        <taxon>Bacteroidota</taxon>
        <taxon>Bacteroidia</taxon>
        <taxon>Bacteroidales</taxon>
        <taxon>Prevotellaceae</taxon>
        <taxon>Hoylesella</taxon>
    </lineage>
</organism>
<reference evidence="9 10" key="1">
    <citation type="submission" date="2013-08" db="EMBL/GenBank/DDBJ databases">
        <authorList>
            <person name="Weinstock G."/>
            <person name="Sodergren E."/>
            <person name="Wylie T."/>
            <person name="Fulton L."/>
            <person name="Fulton R."/>
            <person name="Fronick C."/>
            <person name="O'Laughlin M."/>
            <person name="Godfrey J."/>
            <person name="Miner T."/>
            <person name="Herter B."/>
            <person name="Appelbaum E."/>
            <person name="Cordes M."/>
            <person name="Lek S."/>
            <person name="Wollam A."/>
            <person name="Pepin K.H."/>
            <person name="Palsikar V.B."/>
            <person name="Mitreva M."/>
            <person name="Wilson R.K."/>
        </authorList>
    </citation>
    <scope>NUCLEOTIDE SEQUENCE [LARGE SCALE GENOMIC DNA]</scope>
    <source>
        <strain evidence="9 10">ATCC 15930</strain>
    </source>
</reference>
<evidence type="ECO:0000256" key="2">
    <source>
        <dbReference type="ARBA" id="ARBA00022801"/>
    </source>
</evidence>
<name>A0A069QTN0_HOYLO</name>
<keyword evidence="2 6" id="KW-0378">Hydrolase</keyword>
<evidence type="ECO:0000256" key="3">
    <source>
        <dbReference type="ARBA" id="ARBA00023277"/>
    </source>
</evidence>
<dbReference type="InterPro" id="IPR017853">
    <property type="entry name" value="GH"/>
</dbReference>
<feature type="chain" id="PRO_5001665588" description="Alpha-amylase" evidence="7">
    <location>
        <begin position="22"/>
        <end position="601"/>
    </location>
</feature>
<comment type="catalytic activity">
    <reaction evidence="6">
        <text>Endohydrolysis of (1-&gt;4)-alpha-D-glucosidic linkages in polysaccharides containing three or more (1-&gt;4)-alpha-linked D-glucose units.</text>
        <dbReference type="EC" id="3.2.1.1"/>
    </reaction>
</comment>
<dbReference type="PANTHER" id="PTHR43447">
    <property type="entry name" value="ALPHA-AMYLASE"/>
    <property type="match status" value="1"/>
</dbReference>
<feature type="domain" description="Glycosyl hydrolase family 13 catalytic" evidence="8">
    <location>
        <begin position="30"/>
        <end position="355"/>
    </location>
</feature>
<dbReference type="PATRIC" id="fig|1122985.7.peg.779"/>
<dbReference type="GO" id="GO:0005975">
    <property type="term" value="P:carbohydrate metabolic process"/>
    <property type="evidence" value="ECO:0007669"/>
    <property type="project" value="InterPro"/>
</dbReference>
<dbReference type="InterPro" id="IPR006046">
    <property type="entry name" value="Alpha_amylase"/>
</dbReference>
<evidence type="ECO:0000256" key="6">
    <source>
        <dbReference type="RuleBase" id="RU361134"/>
    </source>
</evidence>
<accession>A0A069QTN0</accession>
<evidence type="ECO:0000313" key="9">
    <source>
        <dbReference type="EMBL" id="KDR53196.1"/>
    </source>
</evidence>
<evidence type="ECO:0000256" key="1">
    <source>
        <dbReference type="ARBA" id="ARBA00008061"/>
    </source>
</evidence>
<dbReference type="SUPFAM" id="SSF51445">
    <property type="entry name" value="(Trans)glycosidases"/>
    <property type="match status" value="1"/>
</dbReference>
<sequence>MKKLFTLLTALLLAVCTKALAQGWPQNYDGVMLQGFYWDSYDDTRWTTLEGQATELAASFNQIWVPQSGYCNTTHMQMGYLPIWWFNHLSAFGTEAELRQMIKTFKSKGTGIIEDVVINHRAGNTNWCDFPTETWNGKTMTWTLADICANDDGGNTKKNGYDVSGAEDTGDDFGGGRDLDHTRQNVRDNIKAYLSFLLTDLGYDGFRYDMVKGYAAHYIGEYNTSANPTFSVGEYWDGNVQKVKEWIAGTRANGAIQSAAFDFPMKYAINDAFGQGRWNRLADAMLAADEAYSRYAVTFVDNHDTGRPKANGGDQLYANVLAANAYILTMPGTPCVFLRHWKMYKQSLKRLIATRKAVGLTNQSKIVKAEASAKGFTLCTQGTKGKALLLLGEVNNAQTAGYKLAVEGPKYKLYVSDGVDLTAVKAIKGEDEGFKAPDFCQVKVGERCAFFEAPANWNNTITCWQWDNNYNYTGNQWPGVACEKVGTTANGTHVWKWTWDNAKHGNTSGNEGIIFSNSGNPQTADLPFENGGYYTIDGLQGVVKPVTTGITSPLQNTASNRSLPVYTIDGKALGYTIDIDSALKTLPKGTYIIGKKKYVVK</sequence>
<dbReference type="Pfam" id="PF16738">
    <property type="entry name" value="CBM26"/>
    <property type="match status" value="1"/>
</dbReference>
<dbReference type="InterPro" id="IPR031965">
    <property type="entry name" value="CBM26"/>
</dbReference>
<evidence type="ECO:0000313" key="10">
    <source>
        <dbReference type="Proteomes" id="UP000027442"/>
    </source>
</evidence>
<keyword evidence="3 6" id="KW-0119">Carbohydrate metabolism</keyword>
<dbReference type="EC" id="3.2.1.1" evidence="6"/>
<evidence type="ECO:0000256" key="7">
    <source>
        <dbReference type="SAM" id="SignalP"/>
    </source>
</evidence>
<dbReference type="eggNOG" id="COG0366">
    <property type="taxonomic scope" value="Bacteria"/>
</dbReference>
<dbReference type="GO" id="GO:0043169">
    <property type="term" value="F:cation binding"/>
    <property type="evidence" value="ECO:0007669"/>
    <property type="project" value="InterPro"/>
</dbReference>
<dbReference type="EMBL" id="JNGW01000024">
    <property type="protein sequence ID" value="KDR53196.1"/>
    <property type="molecule type" value="Genomic_DNA"/>
</dbReference>
<dbReference type="AlphaFoldDB" id="A0A069QTN0"/>
<gene>
    <name evidence="9" type="ORF">HMPREF1991_00752</name>
</gene>
<dbReference type="HOGENOM" id="CLU_017998_0_0_10"/>
<dbReference type="SMART" id="SM00642">
    <property type="entry name" value="Aamy"/>
    <property type="match status" value="1"/>
</dbReference>